<dbReference type="FunFam" id="3.30.450.20:FF:000035">
    <property type="entry name" value="Aryl hydrocarbon receptor"/>
    <property type="match status" value="1"/>
</dbReference>
<keyword evidence="4" id="KW-0010">Activator</keyword>
<keyword evidence="3" id="KW-0238">DNA-binding</keyword>
<evidence type="ECO:0000256" key="1">
    <source>
        <dbReference type="ARBA" id="ARBA00004123"/>
    </source>
</evidence>
<keyword evidence="2" id="KW-0805">Transcription regulation</keyword>
<dbReference type="PANTHER" id="PTHR10649:SF17">
    <property type="entry name" value="ARYL HYDROCARBON RECEPTOR 2"/>
    <property type="match status" value="1"/>
</dbReference>
<dbReference type="InterPro" id="IPR000014">
    <property type="entry name" value="PAS"/>
</dbReference>
<sequence>MYSPSAQQVRERRTNFTLTTAAAPRTGTQALEDYCDLWGGFSVFSGNARWVWAETGSAMNTTMYAVKKRKKPVQKIPKASPPEGSKTNPSKRHRDRLNGELEKLTSLLPFSEEVRARLDKLSVLRLSVGYLKVKSFFNATLKKGPGAVNAAISAAPALSPVLGPTQPLVTSIDGVSFSEGDLLLKALNGFVLVVTAEGYVFYTSPTIQDFLGFHQSDVVHQSVFELIHTEDRALFRQQLHFALNPNTSTHDQSSSEVSTSLVTYDPKQIPQENTSFLERNFCCRFRCLLDNSSGFLALNFYGRLKFLHGQQQHAEDGAPVPPQLALFALVMPMQPPSILEIRTKTLLFQTKHKLDFTPMGIDSRGEVILGYTEAELCAPASGYHFVHAADMMYCADQHLRMMKTGVTGFTIFRLLTKNSSWKWVQSKARLIFKGGKPDFIITRMKALTTEEGEENLRQRHLQLPFTSSSGEAQLYDLAPTVALPGPEPQDQCSAPKQRRTDYSVTPSSILGSMLGQDHSLYCSHNPNMSSVEAFADSEATFSVAGAPWSEGPGYSSTLVKTESRMQDMVDTLQQVLGDSSLVSSLGVEPEELRSWESTLMSLNVSSSDLDSALSRDILTFVEEQFQKEGGFTFLEDIPTALPSLDLSSESPEQVLLQELHFDILSDIIPKAEAPQNSFRLGSIEPPLNGTVPLFYSDPKPNYQTYVNNVTGQAPVTITSPQTCVTRGIQAPEQLQPQQGGLPPPLHHPEVGGLYTHAPPQQGVEWSCPVPPQVGAFSSSRAGAWSHQSPDSNGHPHISGAQHRREPLTSSCMFSPALSTGLHTESSRPYCMYQQHPEVPNPPMSCTNVAVFSLDSLISPAQTFHFGQQSKINAMGNGGFSLPSVPNGGGTYCSENQ</sequence>
<evidence type="ECO:0000256" key="6">
    <source>
        <dbReference type="ARBA" id="ARBA00023242"/>
    </source>
</evidence>
<dbReference type="GO" id="GO:0005634">
    <property type="term" value="C:nucleus"/>
    <property type="evidence" value="ECO:0007669"/>
    <property type="project" value="UniProtKB-SubCell"/>
</dbReference>
<dbReference type="GO" id="GO:0000976">
    <property type="term" value="F:transcription cis-regulatory region binding"/>
    <property type="evidence" value="ECO:0007669"/>
    <property type="project" value="TreeGrafter"/>
</dbReference>
<dbReference type="Pfam" id="PF00989">
    <property type="entry name" value="PAS"/>
    <property type="match status" value="1"/>
</dbReference>
<dbReference type="PROSITE" id="PS50888">
    <property type="entry name" value="BHLH"/>
    <property type="match status" value="1"/>
</dbReference>
<dbReference type="AlphaFoldDB" id="A0AAV2L8C1"/>
<dbReference type="CDD" id="cd19696">
    <property type="entry name" value="bHLH-PAS_AhR_like"/>
    <property type="match status" value="1"/>
</dbReference>
<dbReference type="FunFam" id="3.30.450.20:FF:000019">
    <property type="entry name" value="Aryl hydrocarbon receptor 1"/>
    <property type="match status" value="1"/>
</dbReference>
<dbReference type="InterPro" id="IPR036638">
    <property type="entry name" value="HLH_DNA-bd_sf"/>
</dbReference>
<evidence type="ECO:0000259" key="9">
    <source>
        <dbReference type="PROSITE" id="PS50888"/>
    </source>
</evidence>
<dbReference type="InterPro" id="IPR011598">
    <property type="entry name" value="bHLH_dom"/>
</dbReference>
<dbReference type="PANTHER" id="PTHR10649">
    <property type="entry name" value="ARYL HYDROCARBON RECEPTOR"/>
    <property type="match status" value="1"/>
</dbReference>
<organism evidence="10 11">
    <name type="scientific">Knipowitschia caucasica</name>
    <name type="common">Caucasian dwarf goby</name>
    <name type="synonym">Pomatoschistus caucasicus</name>
    <dbReference type="NCBI Taxonomy" id="637954"/>
    <lineage>
        <taxon>Eukaryota</taxon>
        <taxon>Metazoa</taxon>
        <taxon>Chordata</taxon>
        <taxon>Craniata</taxon>
        <taxon>Vertebrata</taxon>
        <taxon>Euteleostomi</taxon>
        <taxon>Actinopterygii</taxon>
        <taxon>Neopterygii</taxon>
        <taxon>Teleostei</taxon>
        <taxon>Neoteleostei</taxon>
        <taxon>Acanthomorphata</taxon>
        <taxon>Gobiaria</taxon>
        <taxon>Gobiiformes</taxon>
        <taxon>Gobioidei</taxon>
        <taxon>Gobiidae</taxon>
        <taxon>Gobiinae</taxon>
        <taxon>Knipowitschia</taxon>
    </lineage>
</organism>
<evidence type="ECO:0008006" key="12">
    <source>
        <dbReference type="Google" id="ProtNLM"/>
    </source>
</evidence>
<dbReference type="SUPFAM" id="SSF55785">
    <property type="entry name" value="PYP-like sensor domain (PAS domain)"/>
    <property type="match status" value="2"/>
</dbReference>
<dbReference type="InterPro" id="IPR013655">
    <property type="entry name" value="PAS_fold_3"/>
</dbReference>
<name>A0AAV2L8C1_KNICA</name>
<dbReference type="SMART" id="SM00353">
    <property type="entry name" value="HLH"/>
    <property type="match status" value="1"/>
</dbReference>
<dbReference type="Proteomes" id="UP001497482">
    <property type="component" value="Chromosome 22"/>
</dbReference>
<feature type="compositionally biased region" description="Polar residues" evidence="7">
    <location>
        <begin position="778"/>
        <end position="791"/>
    </location>
</feature>
<evidence type="ECO:0000313" key="10">
    <source>
        <dbReference type="EMBL" id="CAL1598486.1"/>
    </source>
</evidence>
<dbReference type="EMBL" id="OZ035844">
    <property type="protein sequence ID" value="CAL1598486.1"/>
    <property type="molecule type" value="Genomic_DNA"/>
</dbReference>
<evidence type="ECO:0000256" key="3">
    <source>
        <dbReference type="ARBA" id="ARBA00023125"/>
    </source>
</evidence>
<dbReference type="Gene3D" id="4.10.280.10">
    <property type="entry name" value="Helix-loop-helix DNA-binding domain"/>
    <property type="match status" value="1"/>
</dbReference>
<evidence type="ECO:0000313" key="11">
    <source>
        <dbReference type="Proteomes" id="UP001497482"/>
    </source>
</evidence>
<dbReference type="PROSITE" id="PS50112">
    <property type="entry name" value="PAS"/>
    <property type="match status" value="1"/>
</dbReference>
<dbReference type="GO" id="GO:0034751">
    <property type="term" value="C:aryl hydrocarbon receptor complex"/>
    <property type="evidence" value="ECO:0007669"/>
    <property type="project" value="TreeGrafter"/>
</dbReference>
<dbReference type="SMART" id="SM00091">
    <property type="entry name" value="PAS"/>
    <property type="match status" value="2"/>
</dbReference>
<comment type="subcellular location">
    <subcellularLocation>
        <location evidence="1">Nucleus</location>
    </subcellularLocation>
</comment>
<protein>
    <recommendedName>
        <fullName evidence="12">Aryl hydrocarbon receptor</fullName>
    </recommendedName>
</protein>
<evidence type="ECO:0000256" key="7">
    <source>
        <dbReference type="SAM" id="MobiDB-lite"/>
    </source>
</evidence>
<evidence type="ECO:0000256" key="2">
    <source>
        <dbReference type="ARBA" id="ARBA00023015"/>
    </source>
</evidence>
<dbReference type="CDD" id="cd00130">
    <property type="entry name" value="PAS"/>
    <property type="match status" value="1"/>
</dbReference>
<dbReference type="GO" id="GO:0006805">
    <property type="term" value="P:xenobiotic metabolic process"/>
    <property type="evidence" value="ECO:0007669"/>
    <property type="project" value="InterPro"/>
</dbReference>
<dbReference type="GO" id="GO:0046983">
    <property type="term" value="F:protein dimerization activity"/>
    <property type="evidence" value="ECO:0007669"/>
    <property type="project" value="InterPro"/>
</dbReference>
<keyword evidence="6" id="KW-0539">Nucleus</keyword>
<dbReference type="InterPro" id="IPR035965">
    <property type="entry name" value="PAS-like_dom_sf"/>
</dbReference>
<evidence type="ECO:0000256" key="4">
    <source>
        <dbReference type="ARBA" id="ARBA00023159"/>
    </source>
</evidence>
<dbReference type="SUPFAM" id="SSF47459">
    <property type="entry name" value="HLH, helix-loop-helix DNA-binding domain"/>
    <property type="match status" value="1"/>
</dbReference>
<dbReference type="Gene3D" id="3.30.450.20">
    <property type="entry name" value="PAS domain"/>
    <property type="match status" value="2"/>
</dbReference>
<evidence type="ECO:0000256" key="5">
    <source>
        <dbReference type="ARBA" id="ARBA00023163"/>
    </source>
</evidence>
<proteinExistence type="predicted"/>
<gene>
    <name evidence="10" type="ORF">KC01_LOCUS26861</name>
</gene>
<dbReference type="InterPro" id="IPR013767">
    <property type="entry name" value="PAS_fold"/>
</dbReference>
<accession>A0AAV2L8C1</accession>
<dbReference type="InterPro" id="IPR039091">
    <property type="entry name" value="AHR/AHRR"/>
</dbReference>
<feature type="region of interest" description="Disordered" evidence="7">
    <location>
        <begin position="68"/>
        <end position="97"/>
    </location>
</feature>
<feature type="region of interest" description="Disordered" evidence="7">
    <location>
        <begin position="778"/>
        <end position="805"/>
    </location>
</feature>
<feature type="domain" description="BHLH" evidence="9">
    <location>
        <begin position="81"/>
        <end position="134"/>
    </location>
</feature>
<keyword evidence="5" id="KW-0804">Transcription</keyword>
<reference evidence="10 11" key="1">
    <citation type="submission" date="2024-04" db="EMBL/GenBank/DDBJ databases">
        <authorList>
            <person name="Waldvogel A.-M."/>
            <person name="Schoenle A."/>
        </authorList>
    </citation>
    <scope>NUCLEOTIDE SEQUENCE [LARGE SCALE GENOMIC DNA]</scope>
</reference>
<dbReference type="GO" id="GO:0004879">
    <property type="term" value="F:nuclear receptor activity"/>
    <property type="evidence" value="ECO:0007669"/>
    <property type="project" value="TreeGrafter"/>
</dbReference>
<evidence type="ECO:0000259" key="8">
    <source>
        <dbReference type="PROSITE" id="PS50112"/>
    </source>
</evidence>
<dbReference type="Pfam" id="PF08447">
    <property type="entry name" value="PAS_3"/>
    <property type="match status" value="1"/>
</dbReference>
<feature type="domain" description="PAS" evidence="8">
    <location>
        <begin position="183"/>
        <end position="246"/>
    </location>
</feature>
<keyword evidence="11" id="KW-1185">Reference proteome</keyword>